<dbReference type="EMBL" id="CP042913">
    <property type="protein sequence ID" value="QEG35616.1"/>
    <property type="molecule type" value="Genomic_DNA"/>
</dbReference>
<dbReference type="KEGG" id="bgok:Pr1d_29180"/>
<dbReference type="Proteomes" id="UP000323917">
    <property type="component" value="Chromosome"/>
</dbReference>
<sequence length="49" mass="5348">MTNEMEGVLTNLTAIVVLLTCMIDARISVGLAVVFLFGSGIYKMTRKQV</sequence>
<keyword evidence="3" id="KW-1185">Reference proteome</keyword>
<evidence type="ECO:0000313" key="3">
    <source>
        <dbReference type="Proteomes" id="UP000323917"/>
    </source>
</evidence>
<name>A0A5B9QFD2_9BACT</name>
<accession>A0A5B9QFD2</accession>
<evidence type="ECO:0000256" key="1">
    <source>
        <dbReference type="SAM" id="Phobius"/>
    </source>
</evidence>
<proteinExistence type="predicted"/>
<dbReference type="RefSeq" id="WP_168205228.1">
    <property type="nucleotide sequence ID" value="NZ_CP042913.1"/>
</dbReference>
<dbReference type="AlphaFoldDB" id="A0A5B9QFD2"/>
<keyword evidence="1" id="KW-1133">Transmembrane helix</keyword>
<organism evidence="2 3">
    <name type="scientific">Bythopirellula goksoeyrii</name>
    <dbReference type="NCBI Taxonomy" id="1400387"/>
    <lineage>
        <taxon>Bacteria</taxon>
        <taxon>Pseudomonadati</taxon>
        <taxon>Planctomycetota</taxon>
        <taxon>Planctomycetia</taxon>
        <taxon>Pirellulales</taxon>
        <taxon>Lacipirellulaceae</taxon>
        <taxon>Bythopirellula</taxon>
    </lineage>
</organism>
<protein>
    <submittedName>
        <fullName evidence="2">Uncharacterized protein</fullName>
    </submittedName>
</protein>
<keyword evidence="1" id="KW-0472">Membrane</keyword>
<feature type="transmembrane region" description="Helical" evidence="1">
    <location>
        <begin position="12"/>
        <end position="37"/>
    </location>
</feature>
<keyword evidence="1" id="KW-0812">Transmembrane</keyword>
<gene>
    <name evidence="2" type="ORF">Pr1d_29180</name>
</gene>
<evidence type="ECO:0000313" key="2">
    <source>
        <dbReference type="EMBL" id="QEG35616.1"/>
    </source>
</evidence>
<reference evidence="2 3" key="1">
    <citation type="submission" date="2019-08" db="EMBL/GenBank/DDBJ databases">
        <title>Deep-cultivation of Planctomycetes and their phenomic and genomic characterization uncovers novel biology.</title>
        <authorList>
            <person name="Wiegand S."/>
            <person name="Jogler M."/>
            <person name="Boedeker C."/>
            <person name="Pinto D."/>
            <person name="Vollmers J."/>
            <person name="Rivas-Marin E."/>
            <person name="Kohn T."/>
            <person name="Peeters S.H."/>
            <person name="Heuer A."/>
            <person name="Rast P."/>
            <person name="Oberbeckmann S."/>
            <person name="Bunk B."/>
            <person name="Jeske O."/>
            <person name="Meyerdierks A."/>
            <person name="Storesund J.E."/>
            <person name="Kallscheuer N."/>
            <person name="Luecker S."/>
            <person name="Lage O.M."/>
            <person name="Pohl T."/>
            <person name="Merkel B.J."/>
            <person name="Hornburger P."/>
            <person name="Mueller R.-W."/>
            <person name="Bruemmer F."/>
            <person name="Labrenz M."/>
            <person name="Spormann A.M."/>
            <person name="Op den Camp H."/>
            <person name="Overmann J."/>
            <person name="Amann R."/>
            <person name="Jetten M.S.M."/>
            <person name="Mascher T."/>
            <person name="Medema M.H."/>
            <person name="Devos D.P."/>
            <person name="Kaster A.-K."/>
            <person name="Ovreas L."/>
            <person name="Rohde M."/>
            <person name="Galperin M.Y."/>
            <person name="Jogler C."/>
        </authorList>
    </citation>
    <scope>NUCLEOTIDE SEQUENCE [LARGE SCALE GENOMIC DNA]</scope>
    <source>
        <strain evidence="2 3">Pr1d</strain>
    </source>
</reference>